<comment type="caution">
    <text evidence="3">The sequence shown here is derived from an EMBL/GenBank/DDBJ whole genome shotgun (WGS) entry which is preliminary data.</text>
</comment>
<evidence type="ECO:0000259" key="2">
    <source>
        <dbReference type="Pfam" id="PF25213"/>
    </source>
</evidence>
<name>A0ABD5ZCI4_9EURY</name>
<dbReference type="Pfam" id="PF08350">
    <property type="entry name" value="FilR1_middle"/>
    <property type="match status" value="1"/>
</dbReference>
<protein>
    <submittedName>
        <fullName evidence="3">Helix-turn-helix transcriptional regulator</fullName>
    </submittedName>
</protein>
<evidence type="ECO:0000259" key="1">
    <source>
        <dbReference type="Pfam" id="PF08350"/>
    </source>
</evidence>
<gene>
    <name evidence="3" type="ORF">ACFQJC_05655</name>
</gene>
<dbReference type="InterPro" id="IPR013561">
    <property type="entry name" value="FilR1_middle_dom"/>
</dbReference>
<dbReference type="InterPro" id="IPR036390">
    <property type="entry name" value="WH_DNA-bd_sf"/>
</dbReference>
<dbReference type="Pfam" id="PF25213">
    <property type="entry name" value="HVO_A0261_N"/>
    <property type="match status" value="1"/>
</dbReference>
<accession>A0ABD5ZCI4</accession>
<dbReference type="Proteomes" id="UP001596481">
    <property type="component" value="Unassembled WGS sequence"/>
</dbReference>
<sequence length="265" mass="29498">MGGGTEEGNRLSIEALKRADALAALTDGPMERSELMSSLDVSRTTIHRIVRGLEGHELLVEEGGELKLSTLGHTVAEEVSGYRRRVTMARRLRPFLETLSDHSTDFDIGLFHNATITESKPTNPYGPVARFMELLRDSETLRGFDTTTIAPIYVEDIRDEILGGMETDIVYLSAVVREIFEAYPEAVTEAVESGKLVLSTHDELPFGLAIFDDRVGIGGYDDTGLLSVFVDTDSPAAREWAFELYERYRAEADRKTVDSFETERV</sequence>
<keyword evidence="4" id="KW-1185">Reference proteome</keyword>
<proteinExistence type="predicted"/>
<feature type="domain" description="HVO-A0261-like N-terminal" evidence="2">
    <location>
        <begin position="13"/>
        <end position="91"/>
    </location>
</feature>
<dbReference type="SUPFAM" id="SSF46785">
    <property type="entry name" value="Winged helix' DNA-binding domain"/>
    <property type="match status" value="1"/>
</dbReference>
<dbReference type="EMBL" id="JBHTAA010000001">
    <property type="protein sequence ID" value="MFC7202989.1"/>
    <property type="molecule type" value="Genomic_DNA"/>
</dbReference>
<evidence type="ECO:0000313" key="3">
    <source>
        <dbReference type="EMBL" id="MFC7202989.1"/>
    </source>
</evidence>
<dbReference type="RefSeq" id="WP_390222271.1">
    <property type="nucleotide sequence ID" value="NZ_JBHTAA010000001.1"/>
</dbReference>
<dbReference type="Gene3D" id="1.10.10.10">
    <property type="entry name" value="Winged helix-like DNA-binding domain superfamily/Winged helix DNA-binding domain"/>
    <property type="match status" value="1"/>
</dbReference>
<evidence type="ECO:0000313" key="4">
    <source>
        <dbReference type="Proteomes" id="UP001596481"/>
    </source>
</evidence>
<feature type="domain" description="Methanogenesis regulatory protein FilR1 middle" evidence="1">
    <location>
        <begin position="124"/>
        <end position="250"/>
    </location>
</feature>
<organism evidence="3 4">
    <name type="scientific">Haloferax namakaokahaiae</name>
    <dbReference type="NCBI Taxonomy" id="1748331"/>
    <lineage>
        <taxon>Archaea</taxon>
        <taxon>Methanobacteriati</taxon>
        <taxon>Methanobacteriota</taxon>
        <taxon>Stenosarchaea group</taxon>
        <taxon>Halobacteria</taxon>
        <taxon>Halobacteriales</taxon>
        <taxon>Haloferacaceae</taxon>
        <taxon>Haloferax</taxon>
    </lineage>
</organism>
<dbReference type="InterPro" id="IPR057527">
    <property type="entry name" value="HVO_A0261-like_N"/>
</dbReference>
<reference evidence="3 4" key="1">
    <citation type="journal article" date="2019" name="Int. J. Syst. Evol. Microbiol.">
        <title>The Global Catalogue of Microorganisms (GCM) 10K type strain sequencing project: providing services to taxonomists for standard genome sequencing and annotation.</title>
        <authorList>
            <consortium name="The Broad Institute Genomics Platform"/>
            <consortium name="The Broad Institute Genome Sequencing Center for Infectious Disease"/>
            <person name="Wu L."/>
            <person name="Ma J."/>
        </authorList>
    </citation>
    <scope>NUCLEOTIDE SEQUENCE [LARGE SCALE GENOMIC DNA]</scope>
    <source>
        <strain evidence="3 4">DSM 29988</strain>
    </source>
</reference>
<dbReference type="InterPro" id="IPR036388">
    <property type="entry name" value="WH-like_DNA-bd_sf"/>
</dbReference>
<dbReference type="AlphaFoldDB" id="A0ABD5ZCI4"/>